<dbReference type="InterPro" id="IPR036291">
    <property type="entry name" value="NAD(P)-bd_dom_sf"/>
</dbReference>
<protein>
    <recommendedName>
        <fullName evidence="6">Short-chain alcohol dehydrogenase</fullName>
    </recommendedName>
</protein>
<dbReference type="HOGENOM" id="CLU_010194_44_2_10"/>
<evidence type="ECO:0000313" key="4">
    <source>
        <dbReference type="EMBL" id="EJF54509.1"/>
    </source>
</evidence>
<dbReference type="Gene3D" id="3.40.50.720">
    <property type="entry name" value="NAD(P)-binding Rossmann-like Domain"/>
    <property type="match status" value="1"/>
</dbReference>
<dbReference type="InterPro" id="IPR002347">
    <property type="entry name" value="SDR_fam"/>
</dbReference>
<evidence type="ECO:0008006" key="6">
    <source>
        <dbReference type="Google" id="ProtNLM"/>
    </source>
</evidence>
<sequence length="326" mass="35493">MASLKKTVHLENVLTNHSQDMTTKVVAITGTTSGTGFVLATEVAKKGGTVLLLNRPSERSVNALAQLQKLVPQGKFEAIECDLQSFDSVIKAAATIKEKYNQLDVLVNNAGVMALKDTATADGYDVQMQTNVLSHFLLTKELFSILKNSPQARIVNHTSMARLGNPLELKYFLPNGGNLGGNGTEEENLSFQGPRWQRYHQTKLANFAFTYGLKKRLEEKNITNVLSLLAHPGLAATNLQITSDADGGMDVNADFMQMAQSPEDGATGIIRATMDKEAKSGDFYGPSGEGWNGFPESLVPEEDLLHESNLQINWEGCEKAVGTFEI</sequence>
<dbReference type="AlphaFoldDB" id="J0P3T6"/>
<evidence type="ECO:0000256" key="3">
    <source>
        <dbReference type="RuleBase" id="RU000363"/>
    </source>
</evidence>
<dbReference type="PRINTS" id="PR00080">
    <property type="entry name" value="SDRFAMILY"/>
</dbReference>
<accession>J0P3T6</accession>
<evidence type="ECO:0000256" key="2">
    <source>
        <dbReference type="ARBA" id="ARBA00023002"/>
    </source>
</evidence>
<proteinExistence type="inferred from homology"/>
<dbReference type="SUPFAM" id="SSF51735">
    <property type="entry name" value="NAD(P)-binding Rossmann-fold domains"/>
    <property type="match status" value="1"/>
</dbReference>
<dbReference type="RefSeq" id="WP_002660243.1">
    <property type="nucleotide sequence ID" value="NZ_JH719942.1"/>
</dbReference>
<gene>
    <name evidence="4" type="ORF">SapgrDRAFT_2855</name>
</gene>
<dbReference type="PANTHER" id="PTHR24320:SF148">
    <property type="entry name" value="NAD(P)-BINDING ROSSMANN-FOLD SUPERFAMILY PROTEIN"/>
    <property type="match status" value="1"/>
</dbReference>
<name>J0P3T6_9BACT</name>
<evidence type="ECO:0000256" key="1">
    <source>
        <dbReference type="ARBA" id="ARBA00006484"/>
    </source>
</evidence>
<dbReference type="EMBL" id="JH719942">
    <property type="protein sequence ID" value="EJF54509.1"/>
    <property type="molecule type" value="Genomic_DNA"/>
</dbReference>
<dbReference type="GO" id="GO:0016491">
    <property type="term" value="F:oxidoreductase activity"/>
    <property type="evidence" value="ECO:0007669"/>
    <property type="project" value="UniProtKB-KW"/>
</dbReference>
<dbReference type="Proteomes" id="UP000005113">
    <property type="component" value="Unassembled WGS sequence"/>
</dbReference>
<dbReference type="PRINTS" id="PR00081">
    <property type="entry name" value="GDHRDH"/>
</dbReference>
<comment type="similarity">
    <text evidence="1 3">Belongs to the short-chain dehydrogenases/reductases (SDR) family.</text>
</comment>
<reference evidence="5" key="1">
    <citation type="journal article" date="2012" name="Stand. Genomic Sci.">
        <title>Permanent draft genome sequence of the gliding predator Saprospira grandis strain Sa g1 (= HR1).</title>
        <authorList>
            <person name="Mavromatis K."/>
            <person name="Chertkov O."/>
            <person name="Lapidus A."/>
            <person name="Nolan M."/>
            <person name="Lucas S."/>
            <person name="Tice H."/>
            <person name="Del Rio T.G."/>
            <person name="Cheng J.F."/>
            <person name="Han C."/>
            <person name="Tapia R."/>
            <person name="Bruce D."/>
            <person name="Goodwin L.A."/>
            <person name="Pitluck S."/>
            <person name="Huntemann M."/>
            <person name="Liolios K."/>
            <person name="Pagani I."/>
            <person name="Ivanova N."/>
            <person name="Mikhailova N."/>
            <person name="Pati A."/>
            <person name="Chen A."/>
            <person name="Palaniappan K."/>
            <person name="Land M."/>
            <person name="Brambilla E.M."/>
            <person name="Rohde M."/>
            <person name="Spring S."/>
            <person name="Goker M."/>
            <person name="Detter J.C."/>
            <person name="Bristow J."/>
            <person name="Eisen J.A."/>
            <person name="Markowitz V."/>
            <person name="Hugenholtz P."/>
            <person name="Kyrpides N.C."/>
            <person name="Klenk H.P."/>
            <person name="Woyke T."/>
        </authorList>
    </citation>
    <scope>NUCLEOTIDE SEQUENCE [LARGE SCALE GENOMIC DNA]</scope>
    <source>
        <strain evidence="5">DSM 2844</strain>
    </source>
</reference>
<dbReference type="PANTHER" id="PTHR24320">
    <property type="entry name" value="RETINOL DEHYDROGENASE"/>
    <property type="match status" value="1"/>
</dbReference>
<dbReference type="OrthoDB" id="597510at2"/>
<organism evidence="4 5">
    <name type="scientific">Saprospira grandis DSM 2844</name>
    <dbReference type="NCBI Taxonomy" id="694433"/>
    <lineage>
        <taxon>Bacteria</taxon>
        <taxon>Pseudomonadati</taxon>
        <taxon>Bacteroidota</taxon>
        <taxon>Saprospiria</taxon>
        <taxon>Saprospirales</taxon>
        <taxon>Saprospiraceae</taxon>
        <taxon>Saprospira</taxon>
    </lineage>
</organism>
<evidence type="ECO:0000313" key="5">
    <source>
        <dbReference type="Proteomes" id="UP000005113"/>
    </source>
</evidence>
<dbReference type="Pfam" id="PF00106">
    <property type="entry name" value="adh_short"/>
    <property type="match status" value="1"/>
</dbReference>
<keyword evidence="2" id="KW-0560">Oxidoreductase</keyword>